<comment type="subcellular location">
    <subcellularLocation>
        <location evidence="1">Membrane</location>
        <topology evidence="1">Multi-pass membrane protein</topology>
    </subcellularLocation>
</comment>
<accession>A0AAV8XQ63</accession>
<keyword evidence="4 7" id="KW-1133">Transmembrane helix</keyword>
<dbReference type="EMBL" id="JAPWTK010000382">
    <property type="protein sequence ID" value="KAJ8941240.1"/>
    <property type="molecule type" value="Genomic_DNA"/>
</dbReference>
<sequence>MGCCDSEENESEENTERKCTDVFWLCLYILFWFLMVVIAAFSFVYGNPIRIINGYDSFGNTCGTNNNKPMGNLTFTGLDTSNKPYLLFYDIKEIKQSLKICVKECPKRTLNSAKEIKEYHNKGIDLCQYGFNYALLENSNPVLLTGSFGPCPVLPIYESGAETEQAEAEPDNSSEISEHESLASEIDSSDFELMTE</sequence>
<gene>
    <name evidence="8" type="ORF">NQ318_015672</name>
</gene>
<evidence type="ECO:0000313" key="9">
    <source>
        <dbReference type="Proteomes" id="UP001162162"/>
    </source>
</evidence>
<keyword evidence="9" id="KW-1185">Reference proteome</keyword>
<evidence type="ECO:0000256" key="1">
    <source>
        <dbReference type="ARBA" id="ARBA00004141"/>
    </source>
</evidence>
<comment type="caution">
    <text evidence="8">The sequence shown here is derived from an EMBL/GenBank/DDBJ whole genome shotgun (WGS) entry which is preliminary data.</text>
</comment>
<dbReference type="AlphaFoldDB" id="A0AAV8XQ63"/>
<feature type="compositionally biased region" description="Acidic residues" evidence="6">
    <location>
        <begin position="187"/>
        <end position="196"/>
    </location>
</feature>
<evidence type="ECO:0000256" key="4">
    <source>
        <dbReference type="ARBA" id="ARBA00022989"/>
    </source>
</evidence>
<evidence type="ECO:0000256" key="2">
    <source>
        <dbReference type="ARBA" id="ARBA00007168"/>
    </source>
</evidence>
<protein>
    <submittedName>
        <fullName evidence="8">Uncharacterized protein</fullName>
    </submittedName>
</protein>
<evidence type="ECO:0000256" key="5">
    <source>
        <dbReference type="ARBA" id="ARBA00023136"/>
    </source>
</evidence>
<dbReference type="PANTHER" id="PTHR12385:SF12">
    <property type="entry name" value="CHOLINE TRANSPORTER-LIKE PROTEIN"/>
    <property type="match status" value="1"/>
</dbReference>
<comment type="similarity">
    <text evidence="2">Belongs to the CTL (choline transporter-like) family.</text>
</comment>
<keyword evidence="5 7" id="KW-0472">Membrane</keyword>
<dbReference type="PANTHER" id="PTHR12385">
    <property type="entry name" value="CHOLINE TRANSPORTER-LIKE (SLC FAMILY 44)"/>
    <property type="match status" value="1"/>
</dbReference>
<evidence type="ECO:0000256" key="6">
    <source>
        <dbReference type="SAM" id="MobiDB-lite"/>
    </source>
</evidence>
<dbReference type="InterPro" id="IPR007603">
    <property type="entry name" value="Choline_transptr-like"/>
</dbReference>
<evidence type="ECO:0000256" key="7">
    <source>
        <dbReference type="SAM" id="Phobius"/>
    </source>
</evidence>
<evidence type="ECO:0000313" key="8">
    <source>
        <dbReference type="EMBL" id="KAJ8941240.1"/>
    </source>
</evidence>
<dbReference type="GO" id="GO:0022857">
    <property type="term" value="F:transmembrane transporter activity"/>
    <property type="evidence" value="ECO:0007669"/>
    <property type="project" value="InterPro"/>
</dbReference>
<keyword evidence="3 7" id="KW-0812">Transmembrane</keyword>
<dbReference type="Proteomes" id="UP001162162">
    <property type="component" value="Unassembled WGS sequence"/>
</dbReference>
<organism evidence="8 9">
    <name type="scientific">Aromia moschata</name>
    <dbReference type="NCBI Taxonomy" id="1265417"/>
    <lineage>
        <taxon>Eukaryota</taxon>
        <taxon>Metazoa</taxon>
        <taxon>Ecdysozoa</taxon>
        <taxon>Arthropoda</taxon>
        <taxon>Hexapoda</taxon>
        <taxon>Insecta</taxon>
        <taxon>Pterygota</taxon>
        <taxon>Neoptera</taxon>
        <taxon>Endopterygota</taxon>
        <taxon>Coleoptera</taxon>
        <taxon>Polyphaga</taxon>
        <taxon>Cucujiformia</taxon>
        <taxon>Chrysomeloidea</taxon>
        <taxon>Cerambycidae</taxon>
        <taxon>Cerambycinae</taxon>
        <taxon>Callichromatini</taxon>
        <taxon>Aromia</taxon>
    </lineage>
</organism>
<name>A0AAV8XQ63_9CUCU</name>
<feature type="region of interest" description="Disordered" evidence="6">
    <location>
        <begin position="160"/>
        <end position="196"/>
    </location>
</feature>
<evidence type="ECO:0000256" key="3">
    <source>
        <dbReference type="ARBA" id="ARBA00022692"/>
    </source>
</evidence>
<feature type="transmembrane region" description="Helical" evidence="7">
    <location>
        <begin position="22"/>
        <end position="45"/>
    </location>
</feature>
<reference evidence="8" key="1">
    <citation type="journal article" date="2023" name="Insect Mol. Biol.">
        <title>Genome sequencing provides insights into the evolution of gene families encoding plant cell wall-degrading enzymes in longhorned beetles.</title>
        <authorList>
            <person name="Shin N.R."/>
            <person name="Okamura Y."/>
            <person name="Kirsch R."/>
            <person name="Pauchet Y."/>
        </authorList>
    </citation>
    <scope>NUCLEOTIDE SEQUENCE</scope>
    <source>
        <strain evidence="8">AMC_N1</strain>
    </source>
</reference>
<dbReference type="GO" id="GO:0016020">
    <property type="term" value="C:membrane"/>
    <property type="evidence" value="ECO:0007669"/>
    <property type="project" value="UniProtKB-SubCell"/>
</dbReference>
<proteinExistence type="inferred from homology"/>